<dbReference type="PRINTS" id="PR01035">
    <property type="entry name" value="TCRTETA"/>
</dbReference>
<dbReference type="PANTHER" id="PTHR23546">
    <property type="entry name" value="TRANSPORT PROTEIN"/>
    <property type="match status" value="1"/>
</dbReference>
<feature type="transmembrane region" description="Helical" evidence="5">
    <location>
        <begin position="315"/>
        <end position="333"/>
    </location>
</feature>
<protein>
    <submittedName>
        <fullName evidence="7">MFS transporter</fullName>
    </submittedName>
</protein>
<name>A0ABQ1JT83_9GAMM</name>
<dbReference type="Pfam" id="PF07690">
    <property type="entry name" value="MFS_1"/>
    <property type="match status" value="1"/>
</dbReference>
<dbReference type="SUPFAM" id="SSF103473">
    <property type="entry name" value="MFS general substrate transporter"/>
    <property type="match status" value="1"/>
</dbReference>
<comment type="caution">
    <text evidence="7">The sequence shown here is derived from an EMBL/GenBank/DDBJ whole genome shotgun (WGS) entry which is preliminary data.</text>
</comment>
<feature type="transmembrane region" description="Helical" evidence="5">
    <location>
        <begin position="47"/>
        <end position="65"/>
    </location>
</feature>
<evidence type="ECO:0000256" key="3">
    <source>
        <dbReference type="ARBA" id="ARBA00022989"/>
    </source>
</evidence>
<dbReference type="InterPro" id="IPR036259">
    <property type="entry name" value="MFS_trans_sf"/>
</dbReference>
<organism evidence="7 8">
    <name type="scientific">Shewanella inventionis</name>
    <dbReference type="NCBI Taxonomy" id="1738770"/>
    <lineage>
        <taxon>Bacteria</taxon>
        <taxon>Pseudomonadati</taxon>
        <taxon>Pseudomonadota</taxon>
        <taxon>Gammaproteobacteria</taxon>
        <taxon>Alteromonadales</taxon>
        <taxon>Shewanellaceae</taxon>
        <taxon>Shewanella</taxon>
    </lineage>
</organism>
<evidence type="ECO:0000256" key="4">
    <source>
        <dbReference type="ARBA" id="ARBA00023136"/>
    </source>
</evidence>
<keyword evidence="4 5" id="KW-0472">Membrane</keyword>
<accession>A0ABQ1JT83</accession>
<feature type="transmembrane region" description="Helical" evidence="5">
    <location>
        <begin position="147"/>
        <end position="169"/>
    </location>
</feature>
<feature type="transmembrane region" description="Helical" evidence="5">
    <location>
        <begin position="263"/>
        <end position="281"/>
    </location>
</feature>
<feature type="transmembrane region" description="Helical" evidence="5">
    <location>
        <begin position="222"/>
        <end position="243"/>
    </location>
</feature>
<reference evidence="8" key="1">
    <citation type="journal article" date="2019" name="Int. J. Syst. Evol. Microbiol.">
        <title>The Global Catalogue of Microorganisms (GCM) 10K type strain sequencing project: providing services to taxonomists for standard genome sequencing and annotation.</title>
        <authorList>
            <consortium name="The Broad Institute Genomics Platform"/>
            <consortium name="The Broad Institute Genome Sequencing Center for Infectious Disease"/>
            <person name="Wu L."/>
            <person name="Ma J."/>
        </authorList>
    </citation>
    <scope>NUCLEOTIDE SEQUENCE [LARGE SCALE GENOMIC DNA]</scope>
    <source>
        <strain evidence="8">CGMCC 1.15339</strain>
    </source>
</reference>
<gene>
    <name evidence="7" type="ORF">GCM10011607_41280</name>
</gene>
<dbReference type="RefSeq" id="WP_188741159.1">
    <property type="nucleotide sequence ID" value="NZ_BMII01000065.1"/>
</dbReference>
<keyword evidence="2 5" id="KW-0812">Transmembrane</keyword>
<dbReference type="EMBL" id="BMII01000065">
    <property type="protein sequence ID" value="GGB76777.1"/>
    <property type="molecule type" value="Genomic_DNA"/>
</dbReference>
<evidence type="ECO:0000313" key="7">
    <source>
        <dbReference type="EMBL" id="GGB76777.1"/>
    </source>
</evidence>
<feature type="transmembrane region" description="Helical" evidence="5">
    <location>
        <begin position="354"/>
        <end position="375"/>
    </location>
</feature>
<evidence type="ECO:0000256" key="5">
    <source>
        <dbReference type="SAM" id="Phobius"/>
    </source>
</evidence>
<evidence type="ECO:0000313" key="8">
    <source>
        <dbReference type="Proteomes" id="UP000617555"/>
    </source>
</evidence>
<dbReference type="PANTHER" id="PTHR23546:SF1">
    <property type="entry name" value="MEMBRANE PROTEIN"/>
    <property type="match status" value="1"/>
</dbReference>
<dbReference type="InterPro" id="IPR001958">
    <property type="entry name" value="Tet-R_TetA/multi-R_MdtG-like"/>
</dbReference>
<keyword evidence="3 5" id="KW-1133">Transmembrane helix</keyword>
<feature type="transmembrane region" description="Helical" evidence="5">
    <location>
        <begin position="108"/>
        <end position="135"/>
    </location>
</feature>
<feature type="domain" description="Major facilitator superfamily (MFS) profile" evidence="6">
    <location>
        <begin position="11"/>
        <end position="405"/>
    </location>
</feature>
<proteinExistence type="predicted"/>
<sequence length="412" mass="44848">MKKTIFNLSLSLIFLFLGLMINGMGQSVLFSVLAPISRTIGFMDSGVGVIISCSAAILVLFSLLWGRILDRINIKYVFIFGLVSFGAGTYIFAYVLDLGQKEVYSPESILLLLIIIRMIYAAMTAGTHPAAMAYVTKLKNEKERVSSIALISSSYSIGLVVGPVLVFVYQSGNVLSPVYLISYLAIIFAIASIFILKDSPPNATVEVKEHKNSSLKFWDRRILPTLISLMLVNVIFSCLQQSLGFLTQDLFLISGDEASRKTGVILSTFALAMLFTQVILIQRYKINYKIMIYLGIALVGVGLVCLTFATVYIDFVAIILSIVITGVGIGYLIPSLQTHLTFFVLSNEQGKVAGYIFSFSAMGYVIGPLLGTGLIGIATWLPYLMCLALLTISASCLLIGSKEVSKKTLAMG</sequence>
<comment type="subcellular location">
    <subcellularLocation>
        <location evidence="1">Membrane</location>
        <topology evidence="1">Multi-pass membrane protein</topology>
    </subcellularLocation>
</comment>
<dbReference type="PROSITE" id="PS50850">
    <property type="entry name" value="MFS"/>
    <property type="match status" value="1"/>
</dbReference>
<feature type="transmembrane region" description="Helical" evidence="5">
    <location>
        <begin position="175"/>
        <end position="196"/>
    </location>
</feature>
<dbReference type="InterPro" id="IPR011701">
    <property type="entry name" value="MFS"/>
</dbReference>
<dbReference type="InterPro" id="IPR020846">
    <property type="entry name" value="MFS_dom"/>
</dbReference>
<evidence type="ECO:0000256" key="2">
    <source>
        <dbReference type="ARBA" id="ARBA00022692"/>
    </source>
</evidence>
<keyword evidence="8" id="KW-1185">Reference proteome</keyword>
<feature type="transmembrane region" description="Helical" evidence="5">
    <location>
        <begin position="290"/>
        <end position="309"/>
    </location>
</feature>
<dbReference type="Proteomes" id="UP000617555">
    <property type="component" value="Unassembled WGS sequence"/>
</dbReference>
<evidence type="ECO:0000259" key="6">
    <source>
        <dbReference type="PROSITE" id="PS50850"/>
    </source>
</evidence>
<feature type="transmembrane region" description="Helical" evidence="5">
    <location>
        <begin position="77"/>
        <end position="96"/>
    </location>
</feature>
<evidence type="ECO:0000256" key="1">
    <source>
        <dbReference type="ARBA" id="ARBA00004141"/>
    </source>
</evidence>
<feature type="transmembrane region" description="Helical" evidence="5">
    <location>
        <begin position="381"/>
        <end position="401"/>
    </location>
</feature>
<dbReference type="Gene3D" id="1.20.1250.20">
    <property type="entry name" value="MFS general substrate transporter like domains"/>
    <property type="match status" value="1"/>
</dbReference>